<accession>K2FEI8</accession>
<sequence length="86" mass="9802">MSTKVRLSLIIFIIRDYSSSPNIIIKISSSIQEEGSLISCCLYPAFRSLISQQSLSVWKQAYCCLRIETAWVIMDYSDSLFQEAVL</sequence>
<evidence type="ECO:0000313" key="1">
    <source>
        <dbReference type="EMBL" id="EKE29601.1"/>
    </source>
</evidence>
<organism evidence="1">
    <name type="scientific">uncultured bacterium</name>
    <name type="common">gcode 4</name>
    <dbReference type="NCBI Taxonomy" id="1234023"/>
    <lineage>
        <taxon>Bacteria</taxon>
        <taxon>environmental samples</taxon>
    </lineage>
</organism>
<comment type="caution">
    <text evidence="1">The sequence shown here is derived from an EMBL/GenBank/DDBJ whole genome shotgun (WGS) entry which is preliminary data.</text>
</comment>
<gene>
    <name evidence="1" type="ORF">ACD_2C00140G0001</name>
</gene>
<proteinExistence type="predicted"/>
<reference evidence="1" key="1">
    <citation type="journal article" date="2012" name="Science">
        <title>Fermentation, hydrogen, and sulfur metabolism in multiple uncultivated bacterial phyla.</title>
        <authorList>
            <person name="Wrighton K.C."/>
            <person name="Thomas B.C."/>
            <person name="Sharon I."/>
            <person name="Miller C.S."/>
            <person name="Castelle C.J."/>
            <person name="VerBerkmoes N.C."/>
            <person name="Wilkins M.J."/>
            <person name="Hettich R.L."/>
            <person name="Lipton M.S."/>
            <person name="Williams K.H."/>
            <person name="Long P.E."/>
            <person name="Banfield J.F."/>
        </authorList>
    </citation>
    <scope>NUCLEOTIDE SEQUENCE [LARGE SCALE GENOMIC DNA]</scope>
</reference>
<dbReference type="AlphaFoldDB" id="K2FEI8"/>
<name>K2FEI8_9BACT</name>
<dbReference type="EMBL" id="AMFJ01000140">
    <property type="protein sequence ID" value="EKE29601.1"/>
    <property type="molecule type" value="Genomic_DNA"/>
</dbReference>
<protein>
    <submittedName>
        <fullName evidence="1">Uncharacterized protein</fullName>
    </submittedName>
</protein>